<feature type="binding site" evidence="11">
    <location>
        <position position="82"/>
    </location>
    <ligand>
        <name>substrate</name>
    </ligand>
</feature>
<dbReference type="InterPro" id="IPR027417">
    <property type="entry name" value="P-loop_NTPase"/>
</dbReference>
<comment type="cofactor">
    <cofactor evidence="11">
        <name>Mg(2+)</name>
        <dbReference type="ChEBI" id="CHEBI:18420"/>
    </cofactor>
    <text evidence="11">Binds 1 Mg(2+) ion per subunit.</text>
</comment>
<keyword evidence="6 11" id="KW-0547">Nucleotide-binding</keyword>
<dbReference type="Pfam" id="PF01202">
    <property type="entry name" value="SKI"/>
    <property type="match status" value="1"/>
</dbReference>
<dbReference type="Gene3D" id="3.40.50.300">
    <property type="entry name" value="P-loop containing nucleotide triphosphate hydrolases"/>
    <property type="match status" value="1"/>
</dbReference>
<dbReference type="RefSeq" id="WP_144347074.1">
    <property type="nucleotide sequence ID" value="NZ_VMKP01000001.1"/>
</dbReference>
<evidence type="ECO:0000256" key="4">
    <source>
        <dbReference type="ARBA" id="ARBA00022605"/>
    </source>
</evidence>
<dbReference type="HAMAP" id="MF_00109">
    <property type="entry name" value="Shikimate_kinase"/>
    <property type="match status" value="1"/>
</dbReference>
<evidence type="ECO:0000256" key="9">
    <source>
        <dbReference type="ARBA" id="ARBA00023141"/>
    </source>
</evidence>
<evidence type="ECO:0000256" key="10">
    <source>
        <dbReference type="ARBA" id="ARBA00048567"/>
    </source>
</evidence>
<dbReference type="UniPathway" id="UPA00053">
    <property type="reaction ID" value="UER00088"/>
</dbReference>
<name>A0A557RN16_9GAMM</name>
<dbReference type="SUPFAM" id="SSF52540">
    <property type="entry name" value="P-loop containing nucleoside triphosphate hydrolases"/>
    <property type="match status" value="1"/>
</dbReference>
<comment type="similarity">
    <text evidence="2 11">Belongs to the shikimate kinase family.</text>
</comment>
<dbReference type="GO" id="GO:0008652">
    <property type="term" value="P:amino acid biosynthetic process"/>
    <property type="evidence" value="ECO:0007669"/>
    <property type="project" value="UniProtKB-KW"/>
</dbReference>
<dbReference type="CDD" id="cd00464">
    <property type="entry name" value="SK"/>
    <property type="match status" value="1"/>
</dbReference>
<keyword evidence="4 11" id="KW-0028">Amino-acid biosynthesis</keyword>
<feature type="binding site" evidence="11">
    <location>
        <position position="119"/>
    </location>
    <ligand>
        <name>ATP</name>
        <dbReference type="ChEBI" id="CHEBI:30616"/>
    </ligand>
</feature>
<dbReference type="GO" id="GO:0005829">
    <property type="term" value="C:cytosol"/>
    <property type="evidence" value="ECO:0007669"/>
    <property type="project" value="TreeGrafter"/>
</dbReference>
<comment type="caution">
    <text evidence="12">The sequence shown here is derived from an EMBL/GenBank/DDBJ whole genome shotgun (WGS) entry which is preliminary data.</text>
</comment>
<feature type="binding site" evidence="11">
    <location>
        <position position="18"/>
    </location>
    <ligand>
        <name>Mg(2+)</name>
        <dbReference type="ChEBI" id="CHEBI:18420"/>
    </ligand>
</feature>
<dbReference type="EC" id="2.7.1.71" evidence="3 11"/>
<keyword evidence="8 11" id="KW-0067">ATP-binding</keyword>
<proteinExistence type="inferred from homology"/>
<dbReference type="GO" id="GO:0000287">
    <property type="term" value="F:magnesium ion binding"/>
    <property type="evidence" value="ECO:0007669"/>
    <property type="project" value="UniProtKB-UniRule"/>
</dbReference>
<comment type="pathway">
    <text evidence="1 11">Metabolic intermediate biosynthesis; chorismate biosynthesis; chorismate from D-erythrose 4-phosphate and phosphoenolpyruvate: step 5/7.</text>
</comment>
<evidence type="ECO:0000256" key="1">
    <source>
        <dbReference type="ARBA" id="ARBA00004842"/>
    </source>
</evidence>
<feature type="binding site" evidence="11">
    <location>
        <position position="36"/>
    </location>
    <ligand>
        <name>substrate</name>
    </ligand>
</feature>
<evidence type="ECO:0000313" key="13">
    <source>
        <dbReference type="Proteomes" id="UP000316688"/>
    </source>
</evidence>
<gene>
    <name evidence="11" type="primary">aroK</name>
    <name evidence="12" type="ORF">FPL11_02445</name>
</gene>
<keyword evidence="13" id="KW-1185">Reference proteome</keyword>
<feature type="binding site" evidence="11">
    <location>
        <position position="60"/>
    </location>
    <ligand>
        <name>substrate</name>
    </ligand>
</feature>
<keyword evidence="9 11" id="KW-0057">Aromatic amino acid biosynthesis</keyword>
<sequence length="177" mass="19420">MSRIDRVFLVGPMGAGKSTIGRRLAARLALSFVDLDAAIEARTGVDIPRIFDIEGEAGFRRRESELLETLTRQPRTLLATGGGAVLDPANQRCLRERGQVVYLRADVATQIARTRHSDRPLLRGDDPAGRLAAILEARAPIYEAIADISIDTRDGSPERIAEQLARRLQQTEPSHDG</sequence>
<dbReference type="AlphaFoldDB" id="A0A557RN16"/>
<dbReference type="EMBL" id="VMKP01000001">
    <property type="protein sequence ID" value="TVO66561.1"/>
    <property type="molecule type" value="Genomic_DNA"/>
</dbReference>
<keyword evidence="11" id="KW-0963">Cytoplasm</keyword>
<organism evidence="12 13">
    <name type="scientific">Spiribacter aquaticus</name>
    <dbReference type="NCBI Taxonomy" id="1935996"/>
    <lineage>
        <taxon>Bacteria</taxon>
        <taxon>Pseudomonadati</taxon>
        <taxon>Pseudomonadota</taxon>
        <taxon>Gammaproteobacteria</taxon>
        <taxon>Chromatiales</taxon>
        <taxon>Ectothiorhodospiraceae</taxon>
        <taxon>Spiribacter</taxon>
    </lineage>
</organism>
<dbReference type="GO" id="GO:0009423">
    <property type="term" value="P:chorismate biosynthetic process"/>
    <property type="evidence" value="ECO:0007669"/>
    <property type="project" value="UniProtKB-UniRule"/>
</dbReference>
<dbReference type="GO" id="GO:0009073">
    <property type="term" value="P:aromatic amino acid family biosynthetic process"/>
    <property type="evidence" value="ECO:0007669"/>
    <property type="project" value="UniProtKB-KW"/>
</dbReference>
<keyword evidence="11" id="KW-0460">Magnesium</keyword>
<feature type="binding site" evidence="11">
    <location>
        <position position="138"/>
    </location>
    <ligand>
        <name>substrate</name>
    </ligand>
</feature>
<dbReference type="PROSITE" id="PS01128">
    <property type="entry name" value="SHIKIMATE_KINASE"/>
    <property type="match status" value="1"/>
</dbReference>
<dbReference type="PRINTS" id="PR01100">
    <property type="entry name" value="SHIKIMTKNASE"/>
</dbReference>
<dbReference type="InterPro" id="IPR023000">
    <property type="entry name" value="Shikimate_kinase_CS"/>
</dbReference>
<accession>A0A557RN16</accession>
<comment type="subunit">
    <text evidence="11">Monomer.</text>
</comment>
<dbReference type="Proteomes" id="UP000316688">
    <property type="component" value="Unassembled WGS sequence"/>
</dbReference>
<dbReference type="PANTHER" id="PTHR21087">
    <property type="entry name" value="SHIKIMATE KINASE"/>
    <property type="match status" value="1"/>
</dbReference>
<keyword evidence="5 11" id="KW-0808">Transferase</keyword>
<reference evidence="12 13" key="1">
    <citation type="submission" date="2019-07" db="EMBL/GenBank/DDBJ databases">
        <title>Reclasification of Spiribacter aquaticus.</title>
        <authorList>
            <person name="Leon M.J."/>
            <person name="Sanchez-Porro C."/>
            <person name="Ventosa A."/>
        </authorList>
    </citation>
    <scope>NUCLEOTIDE SEQUENCE [LARGE SCALE GENOMIC DNA]</scope>
    <source>
        <strain evidence="12 13">SP30</strain>
    </source>
</reference>
<dbReference type="InterPro" id="IPR031322">
    <property type="entry name" value="Shikimate/glucono_kinase"/>
</dbReference>
<dbReference type="GO" id="GO:0005524">
    <property type="term" value="F:ATP binding"/>
    <property type="evidence" value="ECO:0007669"/>
    <property type="project" value="UniProtKB-UniRule"/>
</dbReference>
<comment type="subcellular location">
    <subcellularLocation>
        <location evidence="11">Cytoplasm</location>
    </subcellularLocation>
</comment>
<evidence type="ECO:0000256" key="6">
    <source>
        <dbReference type="ARBA" id="ARBA00022741"/>
    </source>
</evidence>
<evidence type="ECO:0000256" key="8">
    <source>
        <dbReference type="ARBA" id="ARBA00022840"/>
    </source>
</evidence>
<dbReference type="GO" id="GO:0004765">
    <property type="term" value="F:shikimate kinase activity"/>
    <property type="evidence" value="ECO:0007669"/>
    <property type="project" value="UniProtKB-UniRule"/>
</dbReference>
<evidence type="ECO:0000256" key="3">
    <source>
        <dbReference type="ARBA" id="ARBA00012154"/>
    </source>
</evidence>
<protein>
    <recommendedName>
        <fullName evidence="3 11">Shikimate kinase</fullName>
        <shortName evidence="11">SK</shortName>
        <ecNumber evidence="3 11">2.7.1.71</ecNumber>
    </recommendedName>
</protein>
<evidence type="ECO:0000256" key="5">
    <source>
        <dbReference type="ARBA" id="ARBA00022679"/>
    </source>
</evidence>
<comment type="caution">
    <text evidence="11">Lacks conserved residue(s) required for the propagation of feature annotation.</text>
</comment>
<dbReference type="PANTHER" id="PTHR21087:SF16">
    <property type="entry name" value="SHIKIMATE KINASE 1, CHLOROPLASTIC"/>
    <property type="match status" value="1"/>
</dbReference>
<evidence type="ECO:0000256" key="2">
    <source>
        <dbReference type="ARBA" id="ARBA00006997"/>
    </source>
</evidence>
<comment type="catalytic activity">
    <reaction evidence="10 11">
        <text>shikimate + ATP = 3-phosphoshikimate + ADP + H(+)</text>
        <dbReference type="Rhea" id="RHEA:13121"/>
        <dbReference type="ChEBI" id="CHEBI:15378"/>
        <dbReference type="ChEBI" id="CHEBI:30616"/>
        <dbReference type="ChEBI" id="CHEBI:36208"/>
        <dbReference type="ChEBI" id="CHEBI:145989"/>
        <dbReference type="ChEBI" id="CHEBI:456216"/>
        <dbReference type="EC" id="2.7.1.71"/>
    </reaction>
</comment>
<comment type="function">
    <text evidence="11">Catalyzes the specific phosphorylation of the 3-hydroxyl group of shikimic acid using ATP as a cosubstrate.</text>
</comment>
<keyword evidence="7 11" id="KW-0418">Kinase</keyword>
<keyword evidence="11" id="KW-0479">Metal-binding</keyword>
<feature type="binding site" evidence="11">
    <location>
        <begin position="14"/>
        <end position="19"/>
    </location>
    <ligand>
        <name>ATP</name>
        <dbReference type="ChEBI" id="CHEBI:30616"/>
    </ligand>
</feature>
<evidence type="ECO:0000256" key="7">
    <source>
        <dbReference type="ARBA" id="ARBA00022777"/>
    </source>
</evidence>
<dbReference type="InterPro" id="IPR000623">
    <property type="entry name" value="Shikimate_kinase/TSH1"/>
</dbReference>
<evidence type="ECO:0000313" key="12">
    <source>
        <dbReference type="EMBL" id="TVO66561.1"/>
    </source>
</evidence>
<evidence type="ECO:0000256" key="11">
    <source>
        <dbReference type="HAMAP-Rule" id="MF_00109"/>
    </source>
</evidence>